<evidence type="ECO:0000313" key="4">
    <source>
        <dbReference type="Proteomes" id="UP001303473"/>
    </source>
</evidence>
<feature type="region of interest" description="Disordered" evidence="2">
    <location>
        <begin position="62"/>
        <end position="107"/>
    </location>
</feature>
<feature type="compositionally biased region" description="Low complexity" evidence="2">
    <location>
        <begin position="90"/>
        <end position="103"/>
    </location>
</feature>
<comment type="caution">
    <text evidence="3">The sequence shown here is derived from an EMBL/GenBank/DDBJ whole genome shotgun (WGS) entry which is preliminary data.</text>
</comment>
<feature type="compositionally biased region" description="Low complexity" evidence="2">
    <location>
        <begin position="174"/>
        <end position="186"/>
    </location>
</feature>
<gene>
    <name evidence="3" type="ORF">QBC46DRAFT_440510</name>
</gene>
<dbReference type="Proteomes" id="UP001303473">
    <property type="component" value="Unassembled WGS sequence"/>
</dbReference>
<accession>A0AAN6N3E4</accession>
<evidence type="ECO:0000256" key="2">
    <source>
        <dbReference type="SAM" id="MobiDB-lite"/>
    </source>
</evidence>
<organism evidence="3 4">
    <name type="scientific">Diplogelasinospora grovesii</name>
    <dbReference type="NCBI Taxonomy" id="303347"/>
    <lineage>
        <taxon>Eukaryota</taxon>
        <taxon>Fungi</taxon>
        <taxon>Dikarya</taxon>
        <taxon>Ascomycota</taxon>
        <taxon>Pezizomycotina</taxon>
        <taxon>Sordariomycetes</taxon>
        <taxon>Sordariomycetidae</taxon>
        <taxon>Sordariales</taxon>
        <taxon>Diplogelasinosporaceae</taxon>
        <taxon>Diplogelasinospora</taxon>
    </lineage>
</organism>
<dbReference type="AlphaFoldDB" id="A0AAN6N3E4"/>
<protein>
    <submittedName>
        <fullName evidence="3">Uncharacterized protein</fullName>
    </submittedName>
</protein>
<dbReference type="EMBL" id="MU853829">
    <property type="protein sequence ID" value="KAK3938482.1"/>
    <property type="molecule type" value="Genomic_DNA"/>
</dbReference>
<sequence length="323" mass="34853">MYTIDSKQHPHAPKQVNGGGDEPDLAMDPINHLISKIPDWLELLAKLNEQIEKHQIELAQLSESQPQSQPNSDGAAAPAAKSIKKPAGEQQQPSPCSPSNPQSTSAIAGQARARATIIVYNGNVQLLFTDLVASVSDSLHKMHKLERAVKLAQIKWLAESDEEEEETPKDPTPNAAADGSSNNNGAIEAAAPTVNKDGGPEEKTCRMQPLGMSMAQAALGQSMYSRTGGREIDGRGASAGIPDVYDQLRKLLEDVLDMCEKAADQFLRGGNCGEWVANIKERIDDTKELADRELERVQRDKLEALCGGRGRDAGPQLQAAEHV</sequence>
<name>A0AAN6N3E4_9PEZI</name>
<evidence type="ECO:0000313" key="3">
    <source>
        <dbReference type="EMBL" id="KAK3938482.1"/>
    </source>
</evidence>
<feature type="compositionally biased region" description="Polar residues" evidence="2">
    <location>
        <begin position="62"/>
        <end position="72"/>
    </location>
</feature>
<feature type="coiled-coil region" evidence="1">
    <location>
        <begin position="245"/>
        <end position="300"/>
    </location>
</feature>
<feature type="region of interest" description="Disordered" evidence="2">
    <location>
        <begin position="159"/>
        <end position="201"/>
    </location>
</feature>
<reference evidence="4" key="1">
    <citation type="journal article" date="2023" name="Mol. Phylogenet. Evol.">
        <title>Genome-scale phylogeny and comparative genomics of the fungal order Sordariales.</title>
        <authorList>
            <person name="Hensen N."/>
            <person name="Bonometti L."/>
            <person name="Westerberg I."/>
            <person name="Brannstrom I.O."/>
            <person name="Guillou S."/>
            <person name="Cros-Aarteil S."/>
            <person name="Calhoun S."/>
            <person name="Haridas S."/>
            <person name="Kuo A."/>
            <person name="Mondo S."/>
            <person name="Pangilinan J."/>
            <person name="Riley R."/>
            <person name="LaButti K."/>
            <person name="Andreopoulos B."/>
            <person name="Lipzen A."/>
            <person name="Chen C."/>
            <person name="Yan M."/>
            <person name="Daum C."/>
            <person name="Ng V."/>
            <person name="Clum A."/>
            <person name="Steindorff A."/>
            <person name="Ohm R.A."/>
            <person name="Martin F."/>
            <person name="Silar P."/>
            <person name="Natvig D.O."/>
            <person name="Lalanne C."/>
            <person name="Gautier V."/>
            <person name="Ament-Velasquez S.L."/>
            <person name="Kruys A."/>
            <person name="Hutchinson M.I."/>
            <person name="Powell A.J."/>
            <person name="Barry K."/>
            <person name="Miller A.N."/>
            <person name="Grigoriev I.V."/>
            <person name="Debuchy R."/>
            <person name="Gladieux P."/>
            <person name="Hiltunen Thoren M."/>
            <person name="Johannesson H."/>
        </authorList>
    </citation>
    <scope>NUCLEOTIDE SEQUENCE [LARGE SCALE GENOMIC DNA]</scope>
    <source>
        <strain evidence="4">CBS 340.73</strain>
    </source>
</reference>
<keyword evidence="4" id="KW-1185">Reference proteome</keyword>
<proteinExistence type="predicted"/>
<evidence type="ECO:0000256" key="1">
    <source>
        <dbReference type="SAM" id="Coils"/>
    </source>
</evidence>
<keyword evidence="1" id="KW-0175">Coiled coil</keyword>
<feature type="region of interest" description="Disordered" evidence="2">
    <location>
        <begin position="1"/>
        <end position="27"/>
    </location>
</feature>